<evidence type="ECO:0000313" key="4">
    <source>
        <dbReference type="Proteomes" id="UP000318582"/>
    </source>
</evidence>
<dbReference type="STRING" id="109895.A0A507DNN1"/>
<sequence>MVSAVTALPLNMHAATPQTPSGKQTKTVRFDMPASPAAKSEYQLLLSGTLEDSNVILTFLVQAMKRKMEGDSSLYNDIVHLLSRKPPHPNTIPAPLLMHWLHAFSQIVSSFTPAFNALVNAIIHVNWWNVEDDGTLLVYKRWLENLVSAHAVHVMPVAKMLVTRLRQAHNSGIAPSLHFDRVHTILQSVLALIPTGPSFLLPVLTENFPHKRETLDVHVFYLRNVLRMLDYAPVLRDPVLALIVDRIVQIDVEIQVELEDLEDDIWDQVQQTVDLTDLSNPDSVWKNARSRSPEADVNGDLEEDDLTFDSDDEEGIVPIAVDFKEVVEKLDAMLRIVFQYIHDFATFNPGDPLRVLFDVMLHIFERTVLPTHKLRCGQFLWFYMCSLDPSFPELFMGLLVGKLFDVSAPSVIRISAASYLGSFIARARFLSLTSVRTCLKLLHGWTYSYVENNDTVFRGQAPDLERYGVFYSAVQAILYVFCFRWRQLMIGEGSATRYGMLPPELKDFQRVLLSRFAPLRICSQSIVTEFTKRTHSLDILYLHSRTISQPSTTNNNYLTVPNSYTTASSSLAFNPNNIHRLDPFFPFDPITLPVSRAYIDPIYQPWESEPTSDDEDDTDDELEAISTSFDGVRL</sequence>
<dbReference type="Pfam" id="PF05327">
    <property type="entry name" value="RRN3"/>
    <property type="match status" value="1"/>
</dbReference>
<feature type="region of interest" description="Disordered" evidence="2">
    <location>
        <begin position="605"/>
        <end position="634"/>
    </location>
</feature>
<dbReference type="GO" id="GO:0001181">
    <property type="term" value="F:RNA polymerase I general transcription initiation factor activity"/>
    <property type="evidence" value="ECO:0007669"/>
    <property type="project" value="InterPro"/>
</dbReference>
<dbReference type="InterPro" id="IPR007991">
    <property type="entry name" value="RNA_pol_I_trans_ini_fac_RRN3"/>
</dbReference>
<feature type="compositionally biased region" description="Polar residues" evidence="2">
    <location>
        <begin position="625"/>
        <end position="634"/>
    </location>
</feature>
<dbReference type="PANTHER" id="PTHR12790:SF0">
    <property type="entry name" value="RNA POLYMERASE I-SPECIFIC TRANSCRIPTION INITIATION FACTOR RRN3-RELATED"/>
    <property type="match status" value="1"/>
</dbReference>
<reference evidence="3 4" key="1">
    <citation type="journal article" date="2019" name="Sci. Rep.">
        <title>Comparative genomics of chytrid fungi reveal insights into the obligate biotrophic and pathogenic lifestyle of Synchytrium endobioticum.</title>
        <authorList>
            <person name="van de Vossenberg B.T.L.H."/>
            <person name="Warris S."/>
            <person name="Nguyen H.D.T."/>
            <person name="van Gent-Pelzer M.P.E."/>
            <person name="Joly D.L."/>
            <person name="van de Geest H.C."/>
            <person name="Bonants P.J.M."/>
            <person name="Smith D.S."/>
            <person name="Levesque C.A."/>
            <person name="van der Lee T.A.J."/>
        </authorList>
    </citation>
    <scope>NUCLEOTIDE SEQUENCE [LARGE SCALE GENOMIC DNA]</scope>
    <source>
        <strain evidence="3 4">CBS 809.83</strain>
    </source>
</reference>
<keyword evidence="4" id="KW-1185">Reference proteome</keyword>
<dbReference type="GO" id="GO:0001042">
    <property type="term" value="F:RNA polymerase I core binding"/>
    <property type="evidence" value="ECO:0007669"/>
    <property type="project" value="TreeGrafter"/>
</dbReference>
<gene>
    <name evidence="3" type="ORF">PhCBS80983_g06436</name>
</gene>
<dbReference type="Proteomes" id="UP000318582">
    <property type="component" value="Unassembled WGS sequence"/>
</dbReference>
<evidence type="ECO:0008006" key="5">
    <source>
        <dbReference type="Google" id="ProtNLM"/>
    </source>
</evidence>
<dbReference type="GO" id="GO:0005634">
    <property type="term" value="C:nucleus"/>
    <property type="evidence" value="ECO:0007669"/>
    <property type="project" value="TreeGrafter"/>
</dbReference>
<organism evidence="3 4">
    <name type="scientific">Powellomyces hirtus</name>
    <dbReference type="NCBI Taxonomy" id="109895"/>
    <lineage>
        <taxon>Eukaryota</taxon>
        <taxon>Fungi</taxon>
        <taxon>Fungi incertae sedis</taxon>
        <taxon>Chytridiomycota</taxon>
        <taxon>Chytridiomycota incertae sedis</taxon>
        <taxon>Chytridiomycetes</taxon>
        <taxon>Spizellomycetales</taxon>
        <taxon>Powellomycetaceae</taxon>
        <taxon>Powellomyces</taxon>
    </lineage>
</organism>
<evidence type="ECO:0000256" key="2">
    <source>
        <dbReference type="SAM" id="MobiDB-lite"/>
    </source>
</evidence>
<accession>A0A507DNN1</accession>
<dbReference type="PANTHER" id="PTHR12790">
    <property type="entry name" value="TRANSCRIPTION INITIATION FACTOR IA RRN3"/>
    <property type="match status" value="1"/>
</dbReference>
<feature type="compositionally biased region" description="Acidic residues" evidence="2">
    <location>
        <begin position="610"/>
        <end position="623"/>
    </location>
</feature>
<protein>
    <recommendedName>
        <fullName evidence="5">RNA polymerase I-specific transcription initiation factor RRN3</fullName>
    </recommendedName>
</protein>
<proteinExistence type="inferred from homology"/>
<name>A0A507DNN1_9FUNG</name>
<comment type="caution">
    <text evidence="3">The sequence shown here is derived from an EMBL/GenBank/DDBJ whole genome shotgun (WGS) entry which is preliminary data.</text>
</comment>
<dbReference type="AlphaFoldDB" id="A0A507DNN1"/>
<dbReference type="EMBL" id="QEAQ01000300">
    <property type="protein sequence ID" value="TPX52855.1"/>
    <property type="molecule type" value="Genomic_DNA"/>
</dbReference>
<evidence type="ECO:0000256" key="1">
    <source>
        <dbReference type="ARBA" id="ARBA00010098"/>
    </source>
</evidence>
<evidence type="ECO:0000313" key="3">
    <source>
        <dbReference type="EMBL" id="TPX52855.1"/>
    </source>
</evidence>
<dbReference type="GO" id="GO:0006361">
    <property type="term" value="P:transcription initiation at RNA polymerase I promoter"/>
    <property type="evidence" value="ECO:0007669"/>
    <property type="project" value="InterPro"/>
</dbReference>
<comment type="similarity">
    <text evidence="1">Belongs to the RRN3 family.</text>
</comment>